<sequence length="246" mass="25526">MTPFIAEILGTAILILLGGGVVANVNLNKTIGQGSDWIVVTTAWGLAVFAGVVVSGPYSGAHLNPAVTIGLAIGGLFPWEDVPTYLAGEFIGAMLGAFLVYQMYKSHFDATEDGGAKRAVFCTAPAIPNNFRNLLSEILGTFVLIICVFYFADASFETQTGGTTKVGLGAIGAIPVSFIVWAIGLSLGGTTGYAINPARDLGPRIVHALLPIKGKTDSGWGYAWIPIVGPLIGATIAAVLFLILGK</sequence>
<feature type="transmembrane region" description="Helical" evidence="8">
    <location>
        <begin position="37"/>
        <end position="55"/>
    </location>
</feature>
<dbReference type="GO" id="GO:0005886">
    <property type="term" value="C:plasma membrane"/>
    <property type="evidence" value="ECO:0007669"/>
    <property type="project" value="TreeGrafter"/>
</dbReference>
<comment type="similarity">
    <text evidence="2 7">Belongs to the MIP/aquaporin (TC 1.A.8) family.</text>
</comment>
<dbReference type="InterPro" id="IPR022357">
    <property type="entry name" value="MIP_CS"/>
</dbReference>
<reference evidence="9 10" key="1">
    <citation type="submission" date="2013-04" db="EMBL/GenBank/DDBJ databases">
        <title>Zunongwangia sp. 22II14-10F7 Genome Sequencing.</title>
        <authorList>
            <person name="Lai Q."/>
            <person name="Shao Z."/>
        </authorList>
    </citation>
    <scope>NUCLEOTIDE SEQUENCE [LARGE SCALE GENOMIC DNA]</scope>
    <source>
        <strain evidence="9 10">22II14-10F7</strain>
    </source>
</reference>
<protein>
    <submittedName>
        <fullName evidence="9">Glycerol diffusion channel</fullName>
    </submittedName>
</protein>
<keyword evidence="10" id="KW-1185">Reference proteome</keyword>
<dbReference type="NCBIfam" id="TIGR00861">
    <property type="entry name" value="MIP"/>
    <property type="match status" value="1"/>
</dbReference>
<dbReference type="InterPro" id="IPR000425">
    <property type="entry name" value="MIP"/>
</dbReference>
<evidence type="ECO:0000256" key="6">
    <source>
        <dbReference type="ARBA" id="ARBA00023136"/>
    </source>
</evidence>
<keyword evidence="4 7" id="KW-0812">Transmembrane</keyword>
<feature type="transmembrane region" description="Helical" evidence="8">
    <location>
        <begin position="168"/>
        <end position="195"/>
    </location>
</feature>
<dbReference type="RefSeq" id="WP_084840381.1">
    <property type="nucleotide sequence ID" value="NZ_ARYN01000003.1"/>
</dbReference>
<dbReference type="InterPro" id="IPR050363">
    <property type="entry name" value="MIP/Aquaporin"/>
</dbReference>
<evidence type="ECO:0000256" key="4">
    <source>
        <dbReference type="ARBA" id="ARBA00022692"/>
    </source>
</evidence>
<feature type="transmembrane region" description="Helical" evidence="8">
    <location>
        <begin position="6"/>
        <end position="25"/>
    </location>
</feature>
<evidence type="ECO:0000313" key="10">
    <source>
        <dbReference type="Proteomes" id="UP000192746"/>
    </source>
</evidence>
<dbReference type="InterPro" id="IPR023271">
    <property type="entry name" value="Aquaporin-like"/>
</dbReference>
<dbReference type="OrthoDB" id="9807293at2"/>
<keyword evidence="5 8" id="KW-1133">Transmembrane helix</keyword>
<dbReference type="STRING" id="1185767.IIF7_03966"/>
<keyword evidence="3 7" id="KW-0813">Transport</keyword>
<dbReference type="GO" id="GO:0015254">
    <property type="term" value="F:glycerol channel activity"/>
    <property type="evidence" value="ECO:0007669"/>
    <property type="project" value="TreeGrafter"/>
</dbReference>
<gene>
    <name evidence="9" type="ORF">IIF7_03966</name>
</gene>
<dbReference type="SUPFAM" id="SSF81338">
    <property type="entry name" value="Aquaporin-like"/>
    <property type="match status" value="1"/>
</dbReference>
<evidence type="ECO:0000256" key="7">
    <source>
        <dbReference type="RuleBase" id="RU000477"/>
    </source>
</evidence>
<name>A0A1Y1T8A2_9FLAO</name>
<feature type="transmembrane region" description="Helical" evidence="8">
    <location>
        <begin position="223"/>
        <end position="244"/>
    </location>
</feature>
<comment type="caution">
    <text evidence="9">The sequence shown here is derived from an EMBL/GenBank/DDBJ whole genome shotgun (WGS) entry which is preliminary data.</text>
</comment>
<dbReference type="EMBL" id="ARYN01000003">
    <property type="protein sequence ID" value="ORL46643.1"/>
    <property type="molecule type" value="Genomic_DNA"/>
</dbReference>
<evidence type="ECO:0000256" key="5">
    <source>
        <dbReference type="ARBA" id="ARBA00022989"/>
    </source>
</evidence>
<accession>A0A1Y1T8A2</accession>
<proteinExistence type="inferred from homology"/>
<evidence type="ECO:0000256" key="1">
    <source>
        <dbReference type="ARBA" id="ARBA00004141"/>
    </source>
</evidence>
<feature type="transmembrane region" description="Helical" evidence="8">
    <location>
        <begin position="138"/>
        <end position="156"/>
    </location>
</feature>
<organism evidence="9 10">
    <name type="scientific">Zunongwangia atlantica 22II14-10F7</name>
    <dbReference type="NCBI Taxonomy" id="1185767"/>
    <lineage>
        <taxon>Bacteria</taxon>
        <taxon>Pseudomonadati</taxon>
        <taxon>Bacteroidota</taxon>
        <taxon>Flavobacteriia</taxon>
        <taxon>Flavobacteriales</taxon>
        <taxon>Flavobacteriaceae</taxon>
        <taxon>Zunongwangia</taxon>
    </lineage>
</organism>
<keyword evidence="6 8" id="KW-0472">Membrane</keyword>
<dbReference type="PANTHER" id="PTHR43829:SF9">
    <property type="entry name" value="AQUAPORIN-9"/>
    <property type="match status" value="1"/>
</dbReference>
<dbReference type="AlphaFoldDB" id="A0A1Y1T8A2"/>
<dbReference type="PROSITE" id="PS00221">
    <property type="entry name" value="MIP"/>
    <property type="match status" value="1"/>
</dbReference>
<feature type="transmembrane region" description="Helical" evidence="8">
    <location>
        <begin position="86"/>
        <end position="104"/>
    </location>
</feature>
<dbReference type="PRINTS" id="PR00783">
    <property type="entry name" value="MINTRINSICP"/>
</dbReference>
<comment type="subcellular location">
    <subcellularLocation>
        <location evidence="1">Membrane</location>
        <topology evidence="1">Multi-pass membrane protein</topology>
    </subcellularLocation>
</comment>
<dbReference type="Gene3D" id="1.20.1080.10">
    <property type="entry name" value="Glycerol uptake facilitator protein"/>
    <property type="match status" value="1"/>
</dbReference>
<evidence type="ECO:0000256" key="3">
    <source>
        <dbReference type="ARBA" id="ARBA00022448"/>
    </source>
</evidence>
<dbReference type="PANTHER" id="PTHR43829">
    <property type="entry name" value="AQUAPORIN OR AQUAGLYCEROPORIN RELATED"/>
    <property type="match status" value="1"/>
</dbReference>
<evidence type="ECO:0000256" key="8">
    <source>
        <dbReference type="SAM" id="Phobius"/>
    </source>
</evidence>
<evidence type="ECO:0000256" key="2">
    <source>
        <dbReference type="ARBA" id="ARBA00006175"/>
    </source>
</evidence>
<evidence type="ECO:0000313" key="9">
    <source>
        <dbReference type="EMBL" id="ORL46643.1"/>
    </source>
</evidence>
<dbReference type="Pfam" id="PF00230">
    <property type="entry name" value="MIP"/>
    <property type="match status" value="1"/>
</dbReference>
<dbReference type="Proteomes" id="UP000192746">
    <property type="component" value="Unassembled WGS sequence"/>
</dbReference>